<evidence type="ECO:0000313" key="3">
    <source>
        <dbReference type="Proteomes" id="UP001473302"/>
    </source>
</evidence>
<reference evidence="2 3" key="1">
    <citation type="submission" date="2024-04" db="EMBL/GenBank/DDBJ databases">
        <title>genome sequences of Mucor flavus KT1a and Helicostylum pulchrum KT1b strains isolated from the surface of a dry-aged beef.</title>
        <authorList>
            <person name="Toyotome T."/>
            <person name="Hosono M."/>
            <person name="Torimaru M."/>
            <person name="Fukuda K."/>
            <person name="Mikami N."/>
        </authorList>
    </citation>
    <scope>NUCLEOTIDE SEQUENCE [LARGE SCALE GENOMIC DNA]</scope>
    <source>
        <strain evidence="2 3">KT1a</strain>
    </source>
</reference>
<organism evidence="2 3">
    <name type="scientific">Mucor flavus</name>
    <dbReference type="NCBI Taxonomy" id="439312"/>
    <lineage>
        <taxon>Eukaryota</taxon>
        <taxon>Fungi</taxon>
        <taxon>Fungi incertae sedis</taxon>
        <taxon>Mucoromycota</taxon>
        <taxon>Mucoromycotina</taxon>
        <taxon>Mucoromycetes</taxon>
        <taxon>Mucorales</taxon>
        <taxon>Mucorineae</taxon>
        <taxon>Mucoraceae</taxon>
        <taxon>Mucor</taxon>
    </lineage>
</organism>
<evidence type="ECO:0000256" key="1">
    <source>
        <dbReference type="SAM" id="MobiDB-lite"/>
    </source>
</evidence>
<feature type="region of interest" description="Disordered" evidence="1">
    <location>
        <begin position="577"/>
        <end position="596"/>
    </location>
</feature>
<dbReference type="Proteomes" id="UP001473302">
    <property type="component" value="Unassembled WGS sequence"/>
</dbReference>
<keyword evidence="3" id="KW-1185">Reference proteome</keyword>
<dbReference type="PANTHER" id="PTHR34365">
    <property type="entry name" value="ENOLASE (DUF1399)"/>
    <property type="match status" value="1"/>
</dbReference>
<dbReference type="PANTHER" id="PTHR34365:SF7">
    <property type="entry name" value="GLYCINE-RICH DOMAIN-CONTAINING PROTEIN 1"/>
    <property type="match status" value="1"/>
</dbReference>
<accession>A0ABP9Z8T4</accession>
<comment type="caution">
    <text evidence="2">The sequence shown here is derived from an EMBL/GenBank/DDBJ whole genome shotgun (WGS) entry which is preliminary data.</text>
</comment>
<evidence type="ECO:0000313" key="2">
    <source>
        <dbReference type="EMBL" id="GAA5815491.1"/>
    </source>
</evidence>
<gene>
    <name evidence="2" type="ORF">MFLAVUS_009003</name>
</gene>
<dbReference type="Pfam" id="PF07173">
    <property type="entry name" value="GRDP-like"/>
    <property type="match status" value="1"/>
</dbReference>
<dbReference type="EMBL" id="BAABUK010000026">
    <property type="protein sequence ID" value="GAA5815491.1"/>
    <property type="molecule type" value="Genomic_DNA"/>
</dbReference>
<dbReference type="InterPro" id="IPR009836">
    <property type="entry name" value="GRDP-like"/>
</dbReference>
<proteinExistence type="predicted"/>
<protein>
    <submittedName>
        <fullName evidence="2">Uncharacterized protein</fullName>
    </submittedName>
</protein>
<name>A0ABP9Z8T4_9FUNG</name>
<sequence>MFFDNKPPIPTSQDEFPSFDTVVNVSNCWYYLSLLERFVDITSSLSQKDLKIYLVRAEYRYFKWMFANVKDRQISLSIPPVDVAFFWQAHMLSPLRFQEDIMRLTPFTSSKIPLKEIHEMYKNYRSPIRENWGRLMSGEPYELTKKELLKKNGYANVTCIVCNSCIQSPWEDYAEWRTDHTMALKCHCCYAMFTVKHVGKANLFLDNAKPYKIAGLTMNAEGIPFKDSIPKTLLDPTQDIKSLPFNEGLKPLDKYFEKKLKVSTPSNTMIRKKVIDAIQSTYLCTPYRGSSIDLIQAVARQYKFAVKATKKINWDVPQGIIRGIRHYASFLAIIKENKGLTAVPTYEIDLSTDLAWHTHMLHYGNYNTFCSGFIGKIINHDDTIPEKELENYVKKTDMAWQARNEKREMASSTHISPVAPVVKPVVTEEKRESSFKIKLKLILSASKSKTDISPENIHNQSTRKNKYVDEKSLFGDKYTVGTYRTTPPYKRTASVSNGSEKNDADINIADYDTEKISFHDKSTNKECYILGDIQEFITLKNSDQLMDEKFEDVKKSVYGFIGTSTCGNTDYLNQWSSKEENKDDDGKNPMFDFKNGTLKSNRRRFKNFQDNRATRNQAQSGNFNWHLVSIAWSDSYVPNCDNNKSSRGGGVTRNNKSSCGVFWSSTAYGGGSASCGGGSSSCGSSCGGGGCGGS</sequence>
<feature type="compositionally biased region" description="Basic and acidic residues" evidence="1">
    <location>
        <begin position="577"/>
        <end position="587"/>
    </location>
</feature>